<dbReference type="InterPro" id="IPR036390">
    <property type="entry name" value="WH_DNA-bd_sf"/>
</dbReference>
<dbReference type="GO" id="GO:0000981">
    <property type="term" value="F:DNA-binding transcription factor activity, RNA polymerase II-specific"/>
    <property type="evidence" value="ECO:0007669"/>
    <property type="project" value="TreeGrafter"/>
</dbReference>
<dbReference type="SUPFAM" id="SSF46785">
    <property type="entry name" value="Winged helix' DNA-binding domain"/>
    <property type="match status" value="1"/>
</dbReference>
<dbReference type="VEuPathDB" id="FungiDB:SCODWIG_01751"/>
<feature type="compositionally biased region" description="Low complexity" evidence="4">
    <location>
        <begin position="690"/>
        <end position="708"/>
    </location>
</feature>
<evidence type="ECO:0000313" key="6">
    <source>
        <dbReference type="EMBL" id="SSD59990.1"/>
    </source>
</evidence>
<dbReference type="InterPro" id="IPR050211">
    <property type="entry name" value="FOX_domain-containing"/>
</dbReference>
<protein>
    <recommendedName>
        <fullName evidence="5">Fork-head domain-containing protein</fullName>
    </recommendedName>
</protein>
<sequence>MNSSIQDYPNKDINQSNLPIADRYSDTKNSPTSTKKNSISSVPKEALKPKESNISESKKRKLDAIDTNEKEDYSYQSNTSTKFPPLKELLIEITDSDKETGLYDENIKPPYSYASMIALAIIDSQVGKLTLSQIYTWIASHFPFYKLGDSGWQNSIRHNLSLNKAFIKGGKCEDGKGHFWELKVGQEYKVLRVTSKGGKNANNHANKTNTKKRFEKDQESLLGPVSLSKGQMKINNSMYTSLSELNDTGDDIDYKLTENNHDLEGNDIVSDAKSWRDDNISDNGSYTNAQPNTNEEIIQEFDSSLLTSPNSYRLSSKNLKKTLKKSYSFSFSGKKISPFNDSNNTQTDNFFNVDRSNSHSDFKRYTCSFNSNFENSPQSKQGVSSPLIESFHNEGKKNSLRQNNNILTTPNKKPSSMVVELDKNEEYNNSSNFMAAINHHGYVKTPKIIHTIEQQYTNDDDDDGDNAHTAGKKIDLHSPRKLAYTITPRWGKTPSNILDDFFGSPVILKSPSVNMVLDPHIRLKKDIIPNLSPSSIKNISANTLMLTSSFSSSTANTSVSSVFSNNNGSKQSSITLNNCNTATNTNSAGSEEQTEGESVEPVSRKLFSINTTPHGKSVLMLSNSSIQTTLSPAGNDNNPNNSNINHNNNIDDDNSLIMKPTTSKLSNTSGLFGVDIYSVYKRAVAQQLENNNNDNNNNNNNNNNNKTNSNKEFK</sequence>
<dbReference type="GO" id="GO:0000978">
    <property type="term" value="F:RNA polymerase II cis-regulatory region sequence-specific DNA binding"/>
    <property type="evidence" value="ECO:0007669"/>
    <property type="project" value="TreeGrafter"/>
</dbReference>
<proteinExistence type="predicted"/>
<feature type="compositionally biased region" description="Polar residues" evidence="4">
    <location>
        <begin position="1"/>
        <end position="18"/>
    </location>
</feature>
<comment type="subcellular location">
    <subcellularLocation>
        <location evidence="3">Nucleus</location>
    </subcellularLocation>
</comment>
<evidence type="ECO:0000256" key="4">
    <source>
        <dbReference type="SAM" id="MobiDB-lite"/>
    </source>
</evidence>
<evidence type="ECO:0000256" key="2">
    <source>
        <dbReference type="ARBA" id="ARBA00023242"/>
    </source>
</evidence>
<feature type="region of interest" description="Disordered" evidence="4">
    <location>
        <begin position="690"/>
        <end position="714"/>
    </location>
</feature>
<dbReference type="Pfam" id="PF00250">
    <property type="entry name" value="Forkhead"/>
    <property type="match status" value="1"/>
</dbReference>
<organism evidence="6 7">
    <name type="scientific">Saccharomycodes ludwigii</name>
    <dbReference type="NCBI Taxonomy" id="36035"/>
    <lineage>
        <taxon>Eukaryota</taxon>
        <taxon>Fungi</taxon>
        <taxon>Dikarya</taxon>
        <taxon>Ascomycota</taxon>
        <taxon>Saccharomycotina</taxon>
        <taxon>Saccharomycetes</taxon>
        <taxon>Saccharomycodales</taxon>
        <taxon>Saccharomycodaceae</taxon>
        <taxon>Saccharomycodes</taxon>
    </lineage>
</organism>
<evidence type="ECO:0000256" key="1">
    <source>
        <dbReference type="ARBA" id="ARBA00023125"/>
    </source>
</evidence>
<feature type="compositionally biased region" description="Low complexity" evidence="4">
    <location>
        <begin position="197"/>
        <end position="208"/>
    </location>
</feature>
<feature type="DNA-binding region" description="Fork-head" evidence="3">
    <location>
        <begin position="108"/>
        <end position="182"/>
    </location>
</feature>
<dbReference type="SMART" id="SM00339">
    <property type="entry name" value="FH"/>
    <property type="match status" value="1"/>
</dbReference>
<dbReference type="AlphaFoldDB" id="A0A376B7A4"/>
<evidence type="ECO:0000313" key="7">
    <source>
        <dbReference type="Proteomes" id="UP000262825"/>
    </source>
</evidence>
<evidence type="ECO:0000259" key="5">
    <source>
        <dbReference type="PROSITE" id="PS50039"/>
    </source>
</evidence>
<dbReference type="PANTHER" id="PTHR11829:SF343">
    <property type="entry name" value="FORK-HEAD DOMAIN-CONTAINING PROTEIN"/>
    <property type="match status" value="1"/>
</dbReference>
<name>A0A376B7A4_9ASCO</name>
<feature type="compositionally biased region" description="Low complexity" evidence="4">
    <location>
        <begin position="635"/>
        <end position="648"/>
    </location>
</feature>
<feature type="compositionally biased region" description="Low complexity" evidence="4">
    <location>
        <begin position="570"/>
        <end position="586"/>
    </location>
</feature>
<feature type="region of interest" description="Disordered" evidence="4">
    <location>
        <begin position="197"/>
        <end position="217"/>
    </location>
</feature>
<dbReference type="EMBL" id="UFAJ01000247">
    <property type="protein sequence ID" value="SSD59990.1"/>
    <property type="molecule type" value="Genomic_DNA"/>
</dbReference>
<dbReference type="Proteomes" id="UP000262825">
    <property type="component" value="Unassembled WGS sequence"/>
</dbReference>
<feature type="compositionally biased region" description="Basic and acidic residues" evidence="4">
    <location>
        <begin position="45"/>
        <end position="73"/>
    </location>
</feature>
<dbReference type="InterPro" id="IPR018122">
    <property type="entry name" value="TF_fork_head_CS_1"/>
</dbReference>
<dbReference type="InterPro" id="IPR001766">
    <property type="entry name" value="Fork_head_dom"/>
</dbReference>
<keyword evidence="1 3" id="KW-0238">DNA-binding</keyword>
<dbReference type="PROSITE" id="PS00657">
    <property type="entry name" value="FORK_HEAD_1"/>
    <property type="match status" value="1"/>
</dbReference>
<dbReference type="InterPro" id="IPR030456">
    <property type="entry name" value="TF_fork_head_CS_2"/>
</dbReference>
<dbReference type="PROSITE" id="PS50039">
    <property type="entry name" value="FORK_HEAD_3"/>
    <property type="match status" value="1"/>
</dbReference>
<feature type="compositionally biased region" description="Polar residues" evidence="4">
    <location>
        <begin position="27"/>
        <end position="41"/>
    </location>
</feature>
<feature type="region of interest" description="Disordered" evidence="4">
    <location>
        <begin position="570"/>
        <end position="601"/>
    </location>
</feature>
<feature type="region of interest" description="Disordered" evidence="4">
    <location>
        <begin position="1"/>
        <end position="79"/>
    </location>
</feature>
<dbReference type="PRINTS" id="PR00053">
    <property type="entry name" value="FORKHEAD"/>
</dbReference>
<reference evidence="7" key="1">
    <citation type="submission" date="2018-06" db="EMBL/GenBank/DDBJ databases">
        <authorList>
            <person name="Guldener U."/>
        </authorList>
    </citation>
    <scope>NUCLEOTIDE SEQUENCE [LARGE SCALE GENOMIC DNA]</scope>
    <source>
        <strain evidence="7">UTAD17</strain>
    </source>
</reference>
<keyword evidence="2 3" id="KW-0539">Nucleus</keyword>
<feature type="domain" description="Fork-head" evidence="5">
    <location>
        <begin position="108"/>
        <end position="182"/>
    </location>
</feature>
<dbReference type="GO" id="GO:0005634">
    <property type="term" value="C:nucleus"/>
    <property type="evidence" value="ECO:0007669"/>
    <property type="project" value="UniProtKB-SubCell"/>
</dbReference>
<dbReference type="PROSITE" id="PS00658">
    <property type="entry name" value="FORK_HEAD_2"/>
    <property type="match status" value="1"/>
</dbReference>
<dbReference type="InterPro" id="IPR036388">
    <property type="entry name" value="WH-like_DNA-bd_sf"/>
</dbReference>
<dbReference type="Gene3D" id="1.10.10.10">
    <property type="entry name" value="Winged helix-like DNA-binding domain superfamily/Winged helix DNA-binding domain"/>
    <property type="match status" value="1"/>
</dbReference>
<keyword evidence="7" id="KW-1185">Reference proteome</keyword>
<accession>A0A376B7A4</accession>
<feature type="region of interest" description="Disordered" evidence="4">
    <location>
        <begin position="629"/>
        <end position="652"/>
    </location>
</feature>
<evidence type="ECO:0000256" key="3">
    <source>
        <dbReference type="PROSITE-ProRule" id="PRU00089"/>
    </source>
</evidence>
<dbReference type="PANTHER" id="PTHR11829">
    <property type="entry name" value="FORKHEAD BOX PROTEIN"/>
    <property type="match status" value="1"/>
</dbReference>
<gene>
    <name evidence="6" type="ORF">SCODWIG_01751</name>
</gene>